<organism evidence="1 2">
    <name type="scientific">Phenylobacterium haematophilum</name>
    <dbReference type="NCBI Taxonomy" id="98513"/>
    <lineage>
        <taxon>Bacteria</taxon>
        <taxon>Pseudomonadati</taxon>
        <taxon>Pseudomonadota</taxon>
        <taxon>Alphaproteobacteria</taxon>
        <taxon>Caulobacterales</taxon>
        <taxon>Caulobacteraceae</taxon>
        <taxon>Phenylobacterium</taxon>
    </lineage>
</organism>
<evidence type="ECO:0000313" key="1">
    <source>
        <dbReference type="EMBL" id="MBB3893417.1"/>
    </source>
</evidence>
<comment type="caution">
    <text evidence="1">The sequence shown here is derived from an EMBL/GenBank/DDBJ whole genome shotgun (WGS) entry which is preliminary data.</text>
</comment>
<gene>
    <name evidence="1" type="ORF">GGQ61_004161</name>
</gene>
<protein>
    <submittedName>
        <fullName evidence="1">Uncharacterized protein</fullName>
    </submittedName>
</protein>
<dbReference type="EMBL" id="JACIDK010000010">
    <property type="protein sequence ID" value="MBB3893417.1"/>
    <property type="molecule type" value="Genomic_DNA"/>
</dbReference>
<sequence length="33" mass="3686">MSSKFKLITFGDAKSLTRGIVGADYELDYQPHP</sequence>
<accession>A0A840A8A0</accession>
<evidence type="ECO:0000313" key="2">
    <source>
        <dbReference type="Proteomes" id="UP000530564"/>
    </source>
</evidence>
<dbReference type="Proteomes" id="UP000530564">
    <property type="component" value="Unassembled WGS sequence"/>
</dbReference>
<name>A0A840A8A0_9CAUL</name>
<proteinExistence type="predicted"/>
<dbReference type="AlphaFoldDB" id="A0A840A8A0"/>
<keyword evidence="2" id="KW-1185">Reference proteome</keyword>
<reference evidence="1 2" key="1">
    <citation type="submission" date="2020-08" db="EMBL/GenBank/DDBJ databases">
        <title>Genomic Encyclopedia of Type Strains, Phase IV (KMG-IV): sequencing the most valuable type-strain genomes for metagenomic binning, comparative biology and taxonomic classification.</title>
        <authorList>
            <person name="Goeker M."/>
        </authorList>
    </citation>
    <scope>NUCLEOTIDE SEQUENCE [LARGE SCALE GENOMIC DNA]</scope>
    <source>
        <strain evidence="1 2">DSM 21793</strain>
    </source>
</reference>